<organism evidence="10 11">
    <name type="scientific">Desulforhabdus amnigena</name>
    <dbReference type="NCBI Taxonomy" id="40218"/>
    <lineage>
        <taxon>Bacteria</taxon>
        <taxon>Pseudomonadati</taxon>
        <taxon>Thermodesulfobacteriota</taxon>
        <taxon>Syntrophobacteria</taxon>
        <taxon>Syntrophobacterales</taxon>
        <taxon>Syntrophobacteraceae</taxon>
        <taxon>Desulforhabdus</taxon>
    </lineage>
</organism>
<accession>A0A9W6FVN3</accession>
<dbReference type="InterPro" id="IPR036188">
    <property type="entry name" value="FAD/NAD-bd_sf"/>
</dbReference>
<dbReference type="SUPFAM" id="SSF54862">
    <property type="entry name" value="4Fe-4S ferredoxins"/>
    <property type="match status" value="1"/>
</dbReference>
<dbReference type="PANTHER" id="PTHR43498">
    <property type="entry name" value="FERREDOXIN:COB-COM HETERODISULFIDE REDUCTASE SUBUNIT A"/>
    <property type="match status" value="1"/>
</dbReference>
<protein>
    <recommendedName>
        <fullName evidence="9">4Fe-4S ferredoxin-type domain-containing protein</fullName>
    </recommendedName>
</protein>
<dbReference type="Proteomes" id="UP001144372">
    <property type="component" value="Unassembled WGS sequence"/>
</dbReference>
<comment type="similarity">
    <text evidence="2">Belongs to the HdrA family.</text>
</comment>
<dbReference type="GO" id="GO:0046872">
    <property type="term" value="F:metal ion binding"/>
    <property type="evidence" value="ECO:0007669"/>
    <property type="project" value="UniProtKB-KW"/>
</dbReference>
<dbReference type="PRINTS" id="PR00411">
    <property type="entry name" value="PNDRDTASEI"/>
</dbReference>
<evidence type="ECO:0000256" key="6">
    <source>
        <dbReference type="ARBA" id="ARBA00023002"/>
    </source>
</evidence>
<evidence type="ECO:0000256" key="5">
    <source>
        <dbReference type="ARBA" id="ARBA00022827"/>
    </source>
</evidence>
<dbReference type="Pfam" id="PF13237">
    <property type="entry name" value="Fer4_10"/>
    <property type="match status" value="1"/>
</dbReference>
<gene>
    <name evidence="10" type="ORF">DAMNIGENAA_31210</name>
</gene>
<keyword evidence="11" id="KW-1185">Reference proteome</keyword>
<evidence type="ECO:0000256" key="3">
    <source>
        <dbReference type="ARBA" id="ARBA00022485"/>
    </source>
</evidence>
<evidence type="ECO:0000256" key="4">
    <source>
        <dbReference type="ARBA" id="ARBA00022723"/>
    </source>
</evidence>
<dbReference type="PROSITE" id="PS00198">
    <property type="entry name" value="4FE4S_FER_1"/>
    <property type="match status" value="2"/>
</dbReference>
<dbReference type="InterPro" id="IPR017900">
    <property type="entry name" value="4Fe4S_Fe_S_CS"/>
</dbReference>
<feature type="domain" description="4Fe-4S ferredoxin-type" evidence="9">
    <location>
        <begin position="106"/>
        <end position="135"/>
    </location>
</feature>
<dbReference type="Gene3D" id="3.50.50.60">
    <property type="entry name" value="FAD/NAD(P)-binding domain"/>
    <property type="match status" value="1"/>
</dbReference>
<dbReference type="PROSITE" id="PS51379">
    <property type="entry name" value="4FE4S_FER_2"/>
    <property type="match status" value="4"/>
</dbReference>
<feature type="domain" description="4Fe-4S ferredoxin-type" evidence="9">
    <location>
        <begin position="967"/>
        <end position="996"/>
    </location>
</feature>
<dbReference type="Gene3D" id="3.30.70.20">
    <property type="match status" value="2"/>
</dbReference>
<dbReference type="Pfam" id="PF07992">
    <property type="entry name" value="Pyr_redox_2"/>
    <property type="match status" value="1"/>
</dbReference>
<keyword evidence="6" id="KW-0560">Oxidoreductase</keyword>
<dbReference type="InterPro" id="IPR039650">
    <property type="entry name" value="HdrA-like"/>
</dbReference>
<evidence type="ECO:0000256" key="8">
    <source>
        <dbReference type="ARBA" id="ARBA00023014"/>
    </source>
</evidence>
<evidence type="ECO:0000256" key="2">
    <source>
        <dbReference type="ARBA" id="ARBA00006561"/>
    </source>
</evidence>
<name>A0A9W6FVN3_9BACT</name>
<comment type="caution">
    <text evidence="10">The sequence shown here is derived from an EMBL/GenBank/DDBJ whole genome shotgun (WGS) entry which is preliminary data.</text>
</comment>
<feature type="domain" description="4Fe-4S ferredoxin-type" evidence="9">
    <location>
        <begin position="937"/>
        <end position="966"/>
    </location>
</feature>
<keyword evidence="8" id="KW-0411">Iron-sulfur</keyword>
<evidence type="ECO:0000259" key="9">
    <source>
        <dbReference type="PROSITE" id="PS51379"/>
    </source>
</evidence>
<dbReference type="PANTHER" id="PTHR43498:SF1">
    <property type="entry name" value="COB--COM HETERODISULFIDE REDUCTASE IRON-SULFUR SUBUNIT A"/>
    <property type="match status" value="1"/>
</dbReference>
<proteinExistence type="inferred from homology"/>
<keyword evidence="7" id="KW-0408">Iron</keyword>
<keyword evidence="3" id="KW-0004">4Fe-4S</keyword>
<keyword evidence="4" id="KW-0479">Metal-binding</keyword>
<comment type="cofactor">
    <cofactor evidence="1">
        <name>FAD</name>
        <dbReference type="ChEBI" id="CHEBI:57692"/>
    </cofactor>
</comment>
<dbReference type="Gene3D" id="3.40.50.720">
    <property type="entry name" value="NAD(P)-binding Rossmann-like Domain"/>
    <property type="match status" value="1"/>
</dbReference>
<dbReference type="AlphaFoldDB" id="A0A9W6FVN3"/>
<evidence type="ECO:0000313" key="11">
    <source>
        <dbReference type="Proteomes" id="UP001144372"/>
    </source>
</evidence>
<evidence type="ECO:0000313" key="10">
    <source>
        <dbReference type="EMBL" id="GLI35688.1"/>
    </source>
</evidence>
<evidence type="ECO:0000256" key="1">
    <source>
        <dbReference type="ARBA" id="ARBA00001974"/>
    </source>
</evidence>
<dbReference type="GO" id="GO:0051539">
    <property type="term" value="F:4 iron, 4 sulfur cluster binding"/>
    <property type="evidence" value="ECO:0007669"/>
    <property type="project" value="UniProtKB-KW"/>
</dbReference>
<sequence>MSENTSPQTHKRGSVVIVGGGIGAMQSALDLADSGFKVHMVERNSSIGGTMVMLDKTFPTGDCAMCMISPKMVEVGRHMNIDIHTLAEVVSVEGEPGDFKVTVKVPPRYVDPDKCTGCGICEQKCPKKVTSEYEQGLTTRKAIFSLFPQAVPNTRVIDRENCLYFQKGKCRACEKFCPSHAINYEDTEKILELNVGAVILAPGLDRYNPRVRGELGFGRWPNVVTSVQFERILSASGPYKGEIKRPSDGHHPGKVAWIQCVGSRDQHNANPWCSSVCCMYATKQAIIAKEHDGNIEPTIFYMEMRAFGKDFDRYVDRAKNQYNVRYQRAMISAVREDPATGSLILRYANEDGTLVDEVFDLVVLSIGFQPHADVGDFARTFGIELNEHRFARTTQFEPVNTSRPGMYVTGIFQGPKDIPETVMQGSAVAGAAMSLLGEARGTEIVHKELPPERDVTGEEPRIGVFVCHCGINIAQTIDVQKVVEAVKDQPGVVYASNTLYACAQDQQEKIKELVREHNLNRVVVASCTPRTHNPLFMDTIRDAGLNKYLFELADIREQCSWCHMGRKEEATRKAIEIVKMNIAKARLLQPVKTDSVSVTPAAMVIGGGVAGMTAALSLADQGFDVHIVEQQAELGGLARNVYRTLDGSDVQAFVKMTVEKVGKHPRIHVHTGTEVKSTDGFVGNFSTKLADGTAFEHGAIILATGGTEYQPTESDYRWGQSDHIITQRTLEKRLATGDGPKAGERYVMIQCVGSREEPVNYCSRICCQDAIKNAIAIKEKNPRAQVVILYRDIRTYGLREDYYFKARELGVVFVRFMPERKPEVEMAGNKLKVRVYDYMLNRDLVLDADWLVLSTGLRPHPDTHKVGEMFKVTRNIDEYFLEAHVKLRPVDFPSEGLFVCGLAHAPKNLDETITQALAAAGRAGVVLSHDKLAVSGIIAKHNPDICMSCLTCFRVCPYGSPYIDEDGKVRHNEVKCMGCGICAGVCPAKAFQVNNFRDEQILAMIDALADARA</sequence>
<evidence type="ECO:0000256" key="7">
    <source>
        <dbReference type="ARBA" id="ARBA00023004"/>
    </source>
</evidence>
<dbReference type="InterPro" id="IPR023753">
    <property type="entry name" value="FAD/NAD-binding_dom"/>
</dbReference>
<feature type="domain" description="4Fe-4S ferredoxin-type" evidence="9">
    <location>
        <begin position="153"/>
        <end position="187"/>
    </location>
</feature>
<dbReference type="SUPFAM" id="SSF51971">
    <property type="entry name" value="Nucleotide-binding domain"/>
    <property type="match status" value="1"/>
</dbReference>
<dbReference type="SUPFAM" id="SSF51905">
    <property type="entry name" value="FAD/NAD(P)-binding domain"/>
    <property type="match status" value="1"/>
</dbReference>
<dbReference type="InterPro" id="IPR017896">
    <property type="entry name" value="4Fe4S_Fe-S-bd"/>
</dbReference>
<dbReference type="Pfam" id="PF00037">
    <property type="entry name" value="Fer4"/>
    <property type="match status" value="1"/>
</dbReference>
<dbReference type="GO" id="GO:0016491">
    <property type="term" value="F:oxidoreductase activity"/>
    <property type="evidence" value="ECO:0007669"/>
    <property type="project" value="UniProtKB-KW"/>
</dbReference>
<keyword evidence="5" id="KW-0285">Flavoprotein</keyword>
<dbReference type="EMBL" id="BSDR01000001">
    <property type="protein sequence ID" value="GLI35688.1"/>
    <property type="molecule type" value="Genomic_DNA"/>
</dbReference>
<keyword evidence="5" id="KW-0274">FAD</keyword>
<dbReference type="RefSeq" id="WP_281795693.1">
    <property type="nucleotide sequence ID" value="NZ_BSDR01000001.1"/>
</dbReference>
<reference evidence="10" key="1">
    <citation type="submission" date="2022-12" db="EMBL/GenBank/DDBJ databases">
        <title>Reference genome sequencing for broad-spectrum identification of bacterial and archaeal isolates by mass spectrometry.</title>
        <authorList>
            <person name="Sekiguchi Y."/>
            <person name="Tourlousse D.M."/>
        </authorList>
    </citation>
    <scope>NUCLEOTIDE SEQUENCE</scope>
    <source>
        <strain evidence="10">ASRB1</strain>
    </source>
</reference>